<feature type="active site" evidence="3">
    <location>
        <position position="148"/>
    </location>
</feature>
<dbReference type="EC" id="3.4.24.-" evidence="4"/>
<evidence type="ECO:0000256" key="4">
    <source>
        <dbReference type="RuleBase" id="RU361183"/>
    </source>
</evidence>
<evidence type="ECO:0000256" key="2">
    <source>
        <dbReference type="ARBA" id="ARBA00025529"/>
    </source>
</evidence>
<keyword evidence="3 4" id="KW-0482">Metalloprotease</keyword>
<comment type="caution">
    <text evidence="6">The sequence shown here is derived from an EMBL/GenBank/DDBJ whole genome shotgun (WGS) entry which is preliminary data.</text>
</comment>
<gene>
    <name evidence="6" type="ORF">RDWZM_003881</name>
</gene>
<dbReference type="OMA" id="WIYPQNI"/>
<dbReference type="PANTHER" id="PTHR10127:SF850">
    <property type="entry name" value="METALLOENDOPEPTIDASE"/>
    <property type="match status" value="1"/>
</dbReference>
<dbReference type="EMBL" id="JAPWDV010000001">
    <property type="protein sequence ID" value="KAJ6225336.1"/>
    <property type="molecule type" value="Genomic_DNA"/>
</dbReference>
<dbReference type="GO" id="GO:0006508">
    <property type="term" value="P:proteolysis"/>
    <property type="evidence" value="ECO:0007669"/>
    <property type="project" value="UniProtKB-KW"/>
</dbReference>
<dbReference type="PROSITE" id="PS51864">
    <property type="entry name" value="ASTACIN"/>
    <property type="match status" value="1"/>
</dbReference>
<feature type="domain" description="Peptidase M12A" evidence="5">
    <location>
        <begin position="58"/>
        <end position="252"/>
    </location>
</feature>
<dbReference type="CDD" id="cd04280">
    <property type="entry name" value="ZnMc_astacin_like"/>
    <property type="match status" value="1"/>
</dbReference>
<evidence type="ECO:0000313" key="7">
    <source>
        <dbReference type="Proteomes" id="UP001142055"/>
    </source>
</evidence>
<dbReference type="SMART" id="SM00235">
    <property type="entry name" value="ZnMc"/>
    <property type="match status" value="1"/>
</dbReference>
<keyword evidence="7" id="KW-1185">Reference proteome</keyword>
<dbReference type="InterPro" id="IPR006026">
    <property type="entry name" value="Peptidase_Metallo"/>
</dbReference>
<dbReference type="SUPFAM" id="SSF55486">
    <property type="entry name" value="Metalloproteases ('zincins'), catalytic domain"/>
    <property type="match status" value="1"/>
</dbReference>
<reference evidence="6" key="1">
    <citation type="submission" date="2022-12" db="EMBL/GenBank/DDBJ databases">
        <title>Genome assemblies of Blomia tropicalis.</title>
        <authorList>
            <person name="Cui Y."/>
        </authorList>
    </citation>
    <scope>NUCLEOTIDE SEQUENCE</scope>
    <source>
        <tissue evidence="6">Adult mites</tissue>
    </source>
</reference>
<feature type="binding site" evidence="3">
    <location>
        <position position="157"/>
    </location>
    <ligand>
        <name>Zn(2+)</name>
        <dbReference type="ChEBI" id="CHEBI:29105"/>
        <note>catalytic</note>
    </ligand>
</feature>
<organism evidence="6 7">
    <name type="scientific">Blomia tropicalis</name>
    <name type="common">Mite</name>
    <dbReference type="NCBI Taxonomy" id="40697"/>
    <lineage>
        <taxon>Eukaryota</taxon>
        <taxon>Metazoa</taxon>
        <taxon>Ecdysozoa</taxon>
        <taxon>Arthropoda</taxon>
        <taxon>Chelicerata</taxon>
        <taxon>Arachnida</taxon>
        <taxon>Acari</taxon>
        <taxon>Acariformes</taxon>
        <taxon>Sarcoptiformes</taxon>
        <taxon>Astigmata</taxon>
        <taxon>Glycyphagoidea</taxon>
        <taxon>Echimyopodidae</taxon>
        <taxon>Blomia</taxon>
    </lineage>
</organism>
<dbReference type="GO" id="GO:0008270">
    <property type="term" value="F:zinc ion binding"/>
    <property type="evidence" value="ECO:0007669"/>
    <property type="project" value="UniProtKB-UniRule"/>
</dbReference>
<keyword evidence="3 4" id="KW-0645">Protease</keyword>
<feature type="binding site" evidence="3">
    <location>
        <position position="147"/>
    </location>
    <ligand>
        <name>Zn(2+)</name>
        <dbReference type="ChEBI" id="CHEBI:29105"/>
        <note>catalytic</note>
    </ligand>
</feature>
<dbReference type="Proteomes" id="UP001142055">
    <property type="component" value="Chromosome 1"/>
</dbReference>
<comment type="subunit">
    <text evidence="1">Monomer.</text>
</comment>
<dbReference type="PANTHER" id="PTHR10127">
    <property type="entry name" value="DISCOIDIN, CUB, EGF, LAMININ , AND ZINC METALLOPROTEASE DOMAIN CONTAINING"/>
    <property type="match status" value="1"/>
</dbReference>
<feature type="chain" id="PRO_5040547188" description="Metalloendopeptidase" evidence="4">
    <location>
        <begin position="25"/>
        <end position="253"/>
    </location>
</feature>
<dbReference type="AlphaFoldDB" id="A0A9Q0RT03"/>
<dbReference type="Pfam" id="PF01400">
    <property type="entry name" value="Astacin"/>
    <property type="match status" value="1"/>
</dbReference>
<feature type="binding site" evidence="3">
    <location>
        <position position="151"/>
    </location>
    <ligand>
        <name>Zn(2+)</name>
        <dbReference type="ChEBI" id="CHEBI:29105"/>
        <note>catalytic</note>
    </ligand>
</feature>
<sequence length="253" mass="28846">MNMFLFRTFLFSLMLFGDFIVAHPLETPLEIRVIQNPKLFGGDIVGYSGKLKNVRLRSALPDDIRLWPNGVIPFVIDQSLHSNRALILKAFANYYQHTCIKFIPHSNEYDYINITKDHGCYSNVGRIGGMQVVSLGNGCHYVGTAVHELGHAIGFFHEHQRSDRDTYLKLHEENIALNAMGQFEKLTPNENRLLVSYDYDSIMHYGPTAFARQSGLITMSPRKENAQLTEVFQKYGLSQLDIVAIRKLYKCNG</sequence>
<keyword evidence="3 4" id="KW-0862">Zinc</keyword>
<accession>A0A9Q0RT03</accession>
<dbReference type="InterPro" id="IPR001506">
    <property type="entry name" value="Peptidase_M12A"/>
</dbReference>
<name>A0A9Q0RT03_BLOTA</name>
<evidence type="ECO:0000313" key="6">
    <source>
        <dbReference type="EMBL" id="KAJ6225336.1"/>
    </source>
</evidence>
<comment type="function">
    <text evidence="2">Zinc metalloprotease. Provoques deadhesion of endothelial cells from cell cultures, and also degradation of fibronectin, fibrinogen and gelatin in vitro. Its role in the venom is not fully understood but it might act as a spreading factor that facilitates diffusion of other venom toxins. Alternatively, it might be involved in the proteolytic processing of other venom toxins or it might play a role in extra-oral digestion of prey.</text>
</comment>
<evidence type="ECO:0000259" key="5">
    <source>
        <dbReference type="PROSITE" id="PS51864"/>
    </source>
</evidence>
<dbReference type="InterPro" id="IPR034035">
    <property type="entry name" value="Astacin-like_dom"/>
</dbReference>
<proteinExistence type="predicted"/>
<evidence type="ECO:0000256" key="3">
    <source>
        <dbReference type="PROSITE-ProRule" id="PRU01211"/>
    </source>
</evidence>
<dbReference type="PRINTS" id="PR00480">
    <property type="entry name" value="ASTACIN"/>
</dbReference>
<dbReference type="GO" id="GO:0004222">
    <property type="term" value="F:metalloendopeptidase activity"/>
    <property type="evidence" value="ECO:0007669"/>
    <property type="project" value="UniProtKB-UniRule"/>
</dbReference>
<protein>
    <recommendedName>
        <fullName evidence="4">Metalloendopeptidase</fullName>
        <ecNumber evidence="4">3.4.24.-</ecNumber>
    </recommendedName>
</protein>
<feature type="signal peptide" evidence="4">
    <location>
        <begin position="1"/>
        <end position="24"/>
    </location>
</feature>
<comment type="cofactor">
    <cofactor evidence="3 4">
        <name>Zn(2+)</name>
        <dbReference type="ChEBI" id="CHEBI:29105"/>
    </cofactor>
    <text evidence="3 4">Binds 1 zinc ion per subunit.</text>
</comment>
<keyword evidence="3 4" id="KW-0378">Hydrolase</keyword>
<dbReference type="InterPro" id="IPR024079">
    <property type="entry name" value="MetalloPept_cat_dom_sf"/>
</dbReference>
<evidence type="ECO:0000256" key="1">
    <source>
        <dbReference type="ARBA" id="ARBA00011245"/>
    </source>
</evidence>
<keyword evidence="3 4" id="KW-0479">Metal-binding</keyword>
<comment type="caution">
    <text evidence="3">Lacks conserved residue(s) required for the propagation of feature annotation.</text>
</comment>
<keyword evidence="4" id="KW-0732">Signal</keyword>
<dbReference type="Gene3D" id="3.40.390.10">
    <property type="entry name" value="Collagenase (Catalytic Domain)"/>
    <property type="match status" value="1"/>
</dbReference>